<accession>A0A6J6MVR4</accession>
<sequence length="110" mass="11658">MCSDGIAAYWFVSLLPGPLSNAQGPPNSLIVSTKPKFSAPLRVRNSLTMHLAPNPASGHGASSNRGGINGNNEKPMIASAVITARVFRHCPKTDGRNLYNAMKTPSVTKK</sequence>
<proteinExistence type="predicted"/>
<protein>
    <submittedName>
        <fullName evidence="2">Unannotated protein</fullName>
    </submittedName>
</protein>
<feature type="region of interest" description="Disordered" evidence="1">
    <location>
        <begin position="50"/>
        <end position="72"/>
    </location>
</feature>
<dbReference type="EMBL" id="CAEZWU010000212">
    <property type="protein sequence ID" value="CAB4677922.1"/>
    <property type="molecule type" value="Genomic_DNA"/>
</dbReference>
<dbReference type="AlphaFoldDB" id="A0A6J6MVR4"/>
<feature type="compositionally biased region" description="Polar residues" evidence="1">
    <location>
        <begin position="60"/>
        <end position="72"/>
    </location>
</feature>
<evidence type="ECO:0000313" key="2">
    <source>
        <dbReference type="EMBL" id="CAB4677922.1"/>
    </source>
</evidence>
<reference evidence="2" key="1">
    <citation type="submission" date="2020-05" db="EMBL/GenBank/DDBJ databases">
        <authorList>
            <person name="Chiriac C."/>
            <person name="Salcher M."/>
            <person name="Ghai R."/>
            <person name="Kavagutti S V."/>
        </authorList>
    </citation>
    <scope>NUCLEOTIDE SEQUENCE</scope>
</reference>
<name>A0A6J6MVR4_9ZZZZ</name>
<organism evidence="2">
    <name type="scientific">freshwater metagenome</name>
    <dbReference type="NCBI Taxonomy" id="449393"/>
    <lineage>
        <taxon>unclassified sequences</taxon>
        <taxon>metagenomes</taxon>
        <taxon>ecological metagenomes</taxon>
    </lineage>
</organism>
<gene>
    <name evidence="2" type="ORF">UFOPK2292_01217</name>
</gene>
<evidence type="ECO:0000256" key="1">
    <source>
        <dbReference type="SAM" id="MobiDB-lite"/>
    </source>
</evidence>